<dbReference type="AlphaFoldDB" id="A0A847SUD0"/>
<dbReference type="RefSeq" id="WP_168741085.1">
    <property type="nucleotide sequence ID" value="NZ_JABAHZ010000006.1"/>
</dbReference>
<reference evidence="6 7" key="1">
    <citation type="submission" date="2020-04" db="EMBL/GenBank/DDBJ databases">
        <authorList>
            <person name="Yin C."/>
        </authorList>
    </citation>
    <scope>NUCLEOTIDE SEQUENCE [LARGE SCALE GENOMIC DNA]</scope>
    <source>
        <strain evidence="6 7">Ak56</strain>
    </source>
</reference>
<evidence type="ECO:0000313" key="6">
    <source>
        <dbReference type="EMBL" id="NLR81446.1"/>
    </source>
</evidence>
<evidence type="ECO:0000256" key="4">
    <source>
        <dbReference type="ARBA" id="ARBA00023284"/>
    </source>
</evidence>
<dbReference type="Gene3D" id="3.40.30.10">
    <property type="entry name" value="Glutaredoxin"/>
    <property type="match status" value="1"/>
</dbReference>
<dbReference type="GO" id="GO:0017004">
    <property type="term" value="P:cytochrome complex assembly"/>
    <property type="evidence" value="ECO:0007669"/>
    <property type="project" value="UniProtKB-KW"/>
</dbReference>
<feature type="domain" description="Thioredoxin" evidence="5">
    <location>
        <begin position="334"/>
        <end position="489"/>
    </location>
</feature>
<dbReference type="InterPro" id="IPR013766">
    <property type="entry name" value="Thioredoxin_domain"/>
</dbReference>
<dbReference type="InterPro" id="IPR036249">
    <property type="entry name" value="Thioredoxin-like_sf"/>
</dbReference>
<keyword evidence="2" id="KW-0201">Cytochrome c-type biogenesis</keyword>
<keyword evidence="3" id="KW-1015">Disulfide bond</keyword>
<dbReference type="EMBL" id="JABAHZ010000006">
    <property type="protein sequence ID" value="NLR81446.1"/>
    <property type="molecule type" value="Genomic_DNA"/>
</dbReference>
<evidence type="ECO:0000256" key="1">
    <source>
        <dbReference type="ARBA" id="ARBA00004196"/>
    </source>
</evidence>
<keyword evidence="7" id="KW-1185">Reference proteome</keyword>
<evidence type="ECO:0000256" key="2">
    <source>
        <dbReference type="ARBA" id="ARBA00022748"/>
    </source>
</evidence>
<protein>
    <submittedName>
        <fullName evidence="6">Redoxin domain-containing protein</fullName>
    </submittedName>
</protein>
<evidence type="ECO:0000259" key="5">
    <source>
        <dbReference type="PROSITE" id="PS51352"/>
    </source>
</evidence>
<gene>
    <name evidence="6" type="ORF">HGH91_22660</name>
</gene>
<dbReference type="InterPro" id="IPR050553">
    <property type="entry name" value="Thioredoxin_ResA/DsbE_sf"/>
</dbReference>
<name>A0A847SUD0_9BACT</name>
<sequence>MNISIMYCLRNFSILFIYLFATFRAIACFPGNPEGYVSIVGISEYEKITFVRLQRQTYLWDDFFNPIFDLTIRGNHQKFESQFLLQSPALLNFNIIGRSIKIYVTPGDKISFLIRKSSSSRPEVVFNGQRSSNYNYGELYENRNFILNRKLIYTAQQSPDSFKLLIDDWYKNEIQLLRNFKLEHDDFSKSYYEYMLQDIGFRYASLLYSPFRKDKSLYKHVPDSYFLQSDRIFTTAKISQFSENAMDALASKYIFGYNNNNNIEENYFNVYKNIIKRFNGPTREYLLCNFFGILSKTQNENCLIFLSAHFDDANRYISDTNYIKYLERCNRNISKVGRAIPDSIALNTILVSYNGDTISMKQLLNLYTNKPLYIDLWASWCSACRIDIKNSAAAKAYFKKEDIQNIYLSLDKGSQAPDWKKASEMDGIIENQFIIVNEFSSKFIKYLGVKYLPRYIVLSKEHTVASYDAPRPNNAQFAELKKVFEAEAISGR</sequence>
<dbReference type="Proteomes" id="UP000552864">
    <property type="component" value="Unassembled WGS sequence"/>
</dbReference>
<accession>A0A847SUD0</accession>
<comment type="caution">
    <text evidence="6">The sequence shown here is derived from an EMBL/GenBank/DDBJ whole genome shotgun (WGS) entry which is preliminary data.</text>
</comment>
<dbReference type="PANTHER" id="PTHR42852:SF6">
    <property type="entry name" value="THIOL:DISULFIDE INTERCHANGE PROTEIN DSBE"/>
    <property type="match status" value="1"/>
</dbReference>
<organism evidence="6 7">
    <name type="scientific">Chitinophaga eiseniae</name>
    <dbReference type="NCBI Taxonomy" id="634771"/>
    <lineage>
        <taxon>Bacteria</taxon>
        <taxon>Pseudomonadati</taxon>
        <taxon>Bacteroidota</taxon>
        <taxon>Chitinophagia</taxon>
        <taxon>Chitinophagales</taxon>
        <taxon>Chitinophagaceae</taxon>
        <taxon>Chitinophaga</taxon>
    </lineage>
</organism>
<proteinExistence type="predicted"/>
<dbReference type="PANTHER" id="PTHR42852">
    <property type="entry name" value="THIOL:DISULFIDE INTERCHANGE PROTEIN DSBE"/>
    <property type="match status" value="1"/>
</dbReference>
<comment type="subcellular location">
    <subcellularLocation>
        <location evidence="1">Cell envelope</location>
    </subcellularLocation>
</comment>
<dbReference type="GO" id="GO:0030313">
    <property type="term" value="C:cell envelope"/>
    <property type="evidence" value="ECO:0007669"/>
    <property type="project" value="UniProtKB-SubCell"/>
</dbReference>
<dbReference type="SUPFAM" id="SSF52833">
    <property type="entry name" value="Thioredoxin-like"/>
    <property type="match status" value="1"/>
</dbReference>
<keyword evidence="4" id="KW-0676">Redox-active center</keyword>
<evidence type="ECO:0000313" key="7">
    <source>
        <dbReference type="Proteomes" id="UP000552864"/>
    </source>
</evidence>
<dbReference type="PROSITE" id="PS51352">
    <property type="entry name" value="THIOREDOXIN_2"/>
    <property type="match status" value="1"/>
</dbReference>
<evidence type="ECO:0000256" key="3">
    <source>
        <dbReference type="ARBA" id="ARBA00023157"/>
    </source>
</evidence>